<dbReference type="InterPro" id="IPR003607">
    <property type="entry name" value="HD/PDEase_dom"/>
</dbReference>
<dbReference type="Proteomes" id="UP000002620">
    <property type="component" value="Chromosome"/>
</dbReference>
<evidence type="ECO:0000313" key="2">
    <source>
        <dbReference type="EMBL" id="ACX51939.1"/>
    </source>
</evidence>
<name>C9RCG2_AMMDK</name>
<dbReference type="InterPro" id="IPR037522">
    <property type="entry name" value="HD_GYP_dom"/>
</dbReference>
<dbReference type="RefSeq" id="WP_015738817.1">
    <property type="nucleotide sequence ID" value="NC_013385.1"/>
</dbReference>
<dbReference type="KEGG" id="adg:Adeg_0797"/>
<dbReference type="Gene3D" id="1.10.3210.10">
    <property type="entry name" value="Hypothetical protein af1432"/>
    <property type="match status" value="1"/>
</dbReference>
<dbReference type="CDD" id="cd00077">
    <property type="entry name" value="HDc"/>
    <property type="match status" value="1"/>
</dbReference>
<proteinExistence type="predicted"/>
<dbReference type="HOGENOM" id="CLU_000445_92_3_9"/>
<keyword evidence="3" id="KW-1185">Reference proteome</keyword>
<feature type="domain" description="HD-GYP" evidence="1">
    <location>
        <begin position="5"/>
        <end position="199"/>
    </location>
</feature>
<accession>C9RCG2</accession>
<reference evidence="2 3" key="1">
    <citation type="submission" date="2009-10" db="EMBL/GenBank/DDBJ databases">
        <title>Complete sequence of chromosome of Ammonifex degensii KC4.</title>
        <authorList>
            <consortium name="US DOE Joint Genome Institute"/>
            <person name="Kerfeld C."/>
            <person name="Goodner B."/>
            <person name="Huber H."/>
            <person name="Stetter K."/>
            <person name="Lucas S."/>
            <person name="Copeland A."/>
            <person name="Lapidus A."/>
            <person name="Glavina del Rio T."/>
            <person name="Dalin E."/>
            <person name="Tice H."/>
            <person name="Bruce D."/>
            <person name="Goodwin L."/>
            <person name="Pitluck S."/>
            <person name="Saunders E."/>
            <person name="Brettin T."/>
            <person name="Detter J.C."/>
            <person name="Han C."/>
            <person name="Larimer F."/>
            <person name="Land M."/>
            <person name="Hauser L."/>
            <person name="Kyrpides N."/>
            <person name="Ovchinnikova G."/>
            <person name="Richardson P."/>
        </authorList>
    </citation>
    <scope>NUCLEOTIDE SEQUENCE [LARGE SCALE GENOMIC DNA]</scope>
    <source>
        <strain evidence="3">DSM 10501 / KC4</strain>
    </source>
</reference>
<dbReference type="PANTHER" id="PTHR43155">
    <property type="entry name" value="CYCLIC DI-GMP PHOSPHODIESTERASE PA4108-RELATED"/>
    <property type="match status" value="1"/>
</dbReference>
<dbReference type="NCBIfam" id="TIGR00277">
    <property type="entry name" value="HDIG"/>
    <property type="match status" value="1"/>
</dbReference>
<dbReference type="InterPro" id="IPR006675">
    <property type="entry name" value="HDIG_dom"/>
</dbReference>
<dbReference type="PANTHER" id="PTHR43155:SF2">
    <property type="entry name" value="CYCLIC DI-GMP PHOSPHODIESTERASE PA4108"/>
    <property type="match status" value="1"/>
</dbReference>
<dbReference type="eggNOG" id="COG2206">
    <property type="taxonomic scope" value="Bacteria"/>
</dbReference>
<organism evidence="2 3">
    <name type="scientific">Ammonifex degensii (strain DSM 10501 / KC4)</name>
    <dbReference type="NCBI Taxonomy" id="429009"/>
    <lineage>
        <taxon>Bacteria</taxon>
        <taxon>Bacillati</taxon>
        <taxon>Bacillota</taxon>
        <taxon>Clostridia</taxon>
        <taxon>Thermoanaerobacterales</taxon>
        <taxon>Thermoanaerobacteraceae</taxon>
        <taxon>Ammonifex</taxon>
    </lineage>
</organism>
<dbReference type="SUPFAM" id="SSF109604">
    <property type="entry name" value="HD-domain/PDEase-like"/>
    <property type="match status" value="1"/>
</dbReference>
<protein>
    <submittedName>
        <fullName evidence="2">Metal dependent phosphohydrolase</fullName>
    </submittedName>
</protein>
<dbReference type="Pfam" id="PF13487">
    <property type="entry name" value="HD_5"/>
    <property type="match status" value="1"/>
</dbReference>
<dbReference type="OrthoDB" id="9798833at2"/>
<gene>
    <name evidence="2" type="ordered locus">Adeg_0797</name>
</gene>
<dbReference type="AlphaFoldDB" id="C9RCG2"/>
<dbReference type="PROSITE" id="PS51832">
    <property type="entry name" value="HD_GYP"/>
    <property type="match status" value="1"/>
</dbReference>
<evidence type="ECO:0000313" key="3">
    <source>
        <dbReference type="Proteomes" id="UP000002620"/>
    </source>
</evidence>
<sequence length="204" mass="22430">MSVLEHVAKLPSLWEAASAMRKWSEGLFRHSLLVADLAAEVAEALGFSRQEVELARLGGLLHDFGKVTWPREMAHKHPLLDEDRELVRLHPLVGAKLVEERVPGVSGVVLRVIREHHERDGGNGYPRGLRAPDLHPLSRVVACVEVFAALTERRSYRPVDFTPEQAFAVLHEDGFDGELIDALRRVLSGREGAARPAPGAAAGP</sequence>
<dbReference type="SMART" id="SM00471">
    <property type="entry name" value="HDc"/>
    <property type="match status" value="1"/>
</dbReference>
<dbReference type="EMBL" id="CP001785">
    <property type="protein sequence ID" value="ACX51939.1"/>
    <property type="molecule type" value="Genomic_DNA"/>
</dbReference>
<evidence type="ECO:0000259" key="1">
    <source>
        <dbReference type="PROSITE" id="PS51832"/>
    </source>
</evidence>
<dbReference type="STRING" id="429009.Adeg_0797"/>